<proteinExistence type="predicted"/>
<organism evidence="1 2">
    <name type="scientific">Anaerostipes hadrus</name>
    <dbReference type="NCBI Taxonomy" id="649756"/>
    <lineage>
        <taxon>Bacteria</taxon>
        <taxon>Bacillati</taxon>
        <taxon>Bacillota</taxon>
        <taxon>Clostridia</taxon>
        <taxon>Lachnospirales</taxon>
        <taxon>Lachnospiraceae</taxon>
        <taxon>Anaerostipes</taxon>
    </lineage>
</organism>
<evidence type="ECO:0000313" key="2">
    <source>
        <dbReference type="Proteomes" id="UP000095553"/>
    </source>
</evidence>
<dbReference type="EMBL" id="CYXY01000012">
    <property type="protein sequence ID" value="CUN03871.1"/>
    <property type="molecule type" value="Genomic_DNA"/>
</dbReference>
<dbReference type="Proteomes" id="UP000095553">
    <property type="component" value="Unassembled WGS sequence"/>
</dbReference>
<protein>
    <submittedName>
        <fullName evidence="1">Uncharacterized protein</fullName>
    </submittedName>
</protein>
<name>A0A173TM99_ANAHA</name>
<reference evidence="1 2" key="1">
    <citation type="submission" date="2015-09" db="EMBL/GenBank/DDBJ databases">
        <authorList>
            <consortium name="Pathogen Informatics"/>
        </authorList>
    </citation>
    <scope>NUCLEOTIDE SEQUENCE [LARGE SCALE GENOMIC DNA]</scope>
    <source>
        <strain evidence="1 2">2789STDY5834959</strain>
    </source>
</reference>
<accession>A0A173TM99</accession>
<sequence>MADINYNRTQEEEKALYDTLTKRITNLERVNYKKKKYNGPEMQKRIKKIIEEEVAKA</sequence>
<gene>
    <name evidence="1" type="ORF">ERS852571_02148</name>
</gene>
<dbReference type="RefSeq" id="WP_155511638.1">
    <property type="nucleotide sequence ID" value="NZ_CYXY01000012.1"/>
</dbReference>
<dbReference type="AlphaFoldDB" id="A0A173TM99"/>
<evidence type="ECO:0000313" key="1">
    <source>
        <dbReference type="EMBL" id="CUN03871.1"/>
    </source>
</evidence>